<dbReference type="GO" id="GO:0006338">
    <property type="term" value="P:chromatin remodeling"/>
    <property type="evidence" value="ECO:0007669"/>
    <property type="project" value="InterPro"/>
</dbReference>
<sequence>MGARVDRGLWKYGEHTEKLPQRQGPYASTVNGQFFISVGGISYGPRRVGVRAGKQDIVMQRLRPQNPAQTPAQSKKLQAQSSRKPDGISRELYSLIGPSAPSLAAQLAKPKLKQKPNLGSRSVCGGREWRSFTNGARKDKLQLRHWTKAATDVNADYPFAKYNVQSTPYIYTDEEYTQYLQDPEWTKEETDFLFNVVREFDTRWYVIYDRYDFQGGPARSMEVSVVLFELDTYDQSTLSPQDLKDRYYSACRKLIRNRPWSGDEASKSSLLASFHFDKEREITRKKYVASLENRTPDQVAEEEALYIEVKRLEQSERKFKKDREDLLRVLSGVESGLPDVLEDESPFNNLPIIDTKKKRKGPSSGFLPTDVDSPTSASNVIALDPPIVRKPRDPKSIAYDLPPNVQATKAAHHPAFMRSFKLPYPKAALAPRINQIFAELGINNTRLVMPTRDNCARLEGLMEHISALVESKKILDKLEYDIQVAKKRLGIRNSEDREGGGGGGKGKGVGIGSAMDVDDGDADADAEAEEESVRDGRAQSITIGCVHRFRSI</sequence>
<proteinExistence type="inferred from homology"/>
<evidence type="ECO:0000256" key="4">
    <source>
        <dbReference type="ARBA" id="ARBA00022853"/>
    </source>
</evidence>
<evidence type="ECO:0000256" key="6">
    <source>
        <dbReference type="ARBA" id="ARBA00023163"/>
    </source>
</evidence>
<reference evidence="11" key="1">
    <citation type="journal article" date="2014" name="Proc. Natl. Acad. Sci. U.S.A.">
        <title>Extensive sampling of basidiomycete genomes demonstrates inadequacy of the white-rot/brown-rot paradigm for wood decay fungi.</title>
        <authorList>
            <person name="Riley R."/>
            <person name="Salamov A.A."/>
            <person name="Brown D.W."/>
            <person name="Nagy L.G."/>
            <person name="Floudas D."/>
            <person name="Held B.W."/>
            <person name="Levasseur A."/>
            <person name="Lombard V."/>
            <person name="Morin E."/>
            <person name="Otillar R."/>
            <person name="Lindquist E.A."/>
            <person name="Sun H."/>
            <person name="LaButti K.M."/>
            <person name="Schmutz J."/>
            <person name="Jabbour D."/>
            <person name="Luo H."/>
            <person name="Baker S.E."/>
            <person name="Pisabarro A.G."/>
            <person name="Walton J.D."/>
            <person name="Blanchette R.A."/>
            <person name="Henrissat B."/>
            <person name="Martin F."/>
            <person name="Cullen D."/>
            <person name="Hibbett D.S."/>
            <person name="Grigoriev I.V."/>
        </authorList>
    </citation>
    <scope>NUCLEOTIDE SEQUENCE [LARGE SCALE GENOMIC DNA]</scope>
    <source>
        <strain evidence="11">PC15</strain>
    </source>
</reference>
<evidence type="ECO:0000256" key="2">
    <source>
        <dbReference type="ARBA" id="ARBA00006918"/>
    </source>
</evidence>
<feature type="compositionally biased region" description="Gly residues" evidence="8">
    <location>
        <begin position="500"/>
        <end position="511"/>
    </location>
</feature>
<keyword evidence="5" id="KW-0805">Transcription regulation</keyword>
<evidence type="ECO:0000313" key="11">
    <source>
        <dbReference type="Proteomes" id="UP000027073"/>
    </source>
</evidence>
<accession>A0A067NR16</accession>
<dbReference type="GO" id="GO:0006281">
    <property type="term" value="P:DNA repair"/>
    <property type="evidence" value="ECO:0007669"/>
    <property type="project" value="InterPro"/>
</dbReference>
<gene>
    <name evidence="10" type="ORF">PLEOSDRAFT_1096620</name>
</gene>
<feature type="region of interest" description="Disordered" evidence="8">
    <location>
        <begin position="352"/>
        <end position="371"/>
    </location>
</feature>
<feature type="region of interest" description="Disordered" evidence="8">
    <location>
        <begin position="493"/>
        <end position="537"/>
    </location>
</feature>
<feature type="domain" description="DAMP1 SANT/Myb-like" evidence="9">
    <location>
        <begin position="157"/>
        <end position="255"/>
    </location>
</feature>
<dbReference type="Gene3D" id="1.10.10.60">
    <property type="entry name" value="Homeodomain-like"/>
    <property type="match status" value="1"/>
</dbReference>
<dbReference type="PANTHER" id="PTHR12855:SF10">
    <property type="entry name" value="DNA METHYLTRANSFERASE 1-ASSOCIATED PROTEIN 1"/>
    <property type="match status" value="1"/>
</dbReference>
<evidence type="ECO:0000256" key="1">
    <source>
        <dbReference type="ARBA" id="ARBA00004123"/>
    </source>
</evidence>
<dbReference type="InterPro" id="IPR032563">
    <property type="entry name" value="DAMP1_SANT-like"/>
</dbReference>
<keyword evidence="4" id="KW-0156">Chromatin regulator</keyword>
<evidence type="ECO:0000256" key="5">
    <source>
        <dbReference type="ARBA" id="ARBA00023015"/>
    </source>
</evidence>
<name>A0A067NR16_PLEO1</name>
<comment type="similarity">
    <text evidence="2">Belongs to the SWC4 family.</text>
</comment>
<keyword evidence="7" id="KW-0539">Nucleus</keyword>
<dbReference type="OrthoDB" id="19740at2759"/>
<evidence type="ECO:0000256" key="7">
    <source>
        <dbReference type="ARBA" id="ARBA00023242"/>
    </source>
</evidence>
<evidence type="ECO:0000259" key="9">
    <source>
        <dbReference type="Pfam" id="PF16282"/>
    </source>
</evidence>
<dbReference type="GO" id="GO:0035267">
    <property type="term" value="C:NuA4 histone acetyltransferase complex"/>
    <property type="evidence" value="ECO:0007669"/>
    <property type="project" value="InterPro"/>
</dbReference>
<dbReference type="GO" id="GO:0003714">
    <property type="term" value="F:transcription corepressor activity"/>
    <property type="evidence" value="ECO:0007669"/>
    <property type="project" value="TreeGrafter"/>
</dbReference>
<dbReference type="VEuPathDB" id="FungiDB:PLEOSDRAFT_1096620"/>
<feature type="compositionally biased region" description="Polar residues" evidence="8">
    <location>
        <begin position="66"/>
        <end position="82"/>
    </location>
</feature>
<dbReference type="PANTHER" id="PTHR12855">
    <property type="entry name" value="DNA METHYLTRANSFERASE 1-ASSOCIATED PROTEIN 1 FAMILY MEMBER"/>
    <property type="match status" value="1"/>
</dbReference>
<evidence type="ECO:0000313" key="10">
    <source>
        <dbReference type="EMBL" id="KDQ29445.1"/>
    </source>
</evidence>
<dbReference type="Proteomes" id="UP000027073">
    <property type="component" value="Unassembled WGS sequence"/>
</dbReference>
<protein>
    <recommendedName>
        <fullName evidence="3">SWR1-complex protein 4</fullName>
    </recommendedName>
</protein>
<comment type="subcellular location">
    <subcellularLocation>
        <location evidence="1">Nucleus</location>
    </subcellularLocation>
</comment>
<dbReference type="InParanoid" id="A0A067NR16"/>
<dbReference type="GO" id="GO:0000812">
    <property type="term" value="C:Swr1 complex"/>
    <property type="evidence" value="ECO:0007669"/>
    <property type="project" value="TreeGrafter"/>
</dbReference>
<dbReference type="InterPro" id="IPR027109">
    <property type="entry name" value="Swc4/Dmap1"/>
</dbReference>
<dbReference type="EMBL" id="KL198007">
    <property type="protein sequence ID" value="KDQ29445.1"/>
    <property type="molecule type" value="Genomic_DNA"/>
</dbReference>
<dbReference type="AlphaFoldDB" id="A0A067NR16"/>
<dbReference type="FunCoup" id="A0A067NR16">
    <property type="interactions" value="595"/>
</dbReference>
<evidence type="ECO:0000256" key="3">
    <source>
        <dbReference type="ARBA" id="ARBA00019132"/>
    </source>
</evidence>
<feature type="compositionally biased region" description="Acidic residues" evidence="8">
    <location>
        <begin position="516"/>
        <end position="530"/>
    </location>
</feature>
<dbReference type="Pfam" id="PF16282">
    <property type="entry name" value="SANT_DAMP1_like"/>
    <property type="match status" value="1"/>
</dbReference>
<evidence type="ECO:0000256" key="8">
    <source>
        <dbReference type="SAM" id="MobiDB-lite"/>
    </source>
</evidence>
<keyword evidence="6" id="KW-0804">Transcription</keyword>
<dbReference type="GO" id="GO:0000122">
    <property type="term" value="P:negative regulation of transcription by RNA polymerase II"/>
    <property type="evidence" value="ECO:0007669"/>
    <property type="project" value="TreeGrafter"/>
</dbReference>
<dbReference type="HOGENOM" id="CLU_018539_4_1_1"/>
<feature type="region of interest" description="Disordered" evidence="8">
    <location>
        <begin position="62"/>
        <end position="85"/>
    </location>
</feature>
<organism evidence="10 11">
    <name type="scientific">Pleurotus ostreatus (strain PC15)</name>
    <name type="common">Oyster mushroom</name>
    <dbReference type="NCBI Taxonomy" id="1137138"/>
    <lineage>
        <taxon>Eukaryota</taxon>
        <taxon>Fungi</taxon>
        <taxon>Dikarya</taxon>
        <taxon>Basidiomycota</taxon>
        <taxon>Agaricomycotina</taxon>
        <taxon>Agaricomycetes</taxon>
        <taxon>Agaricomycetidae</taxon>
        <taxon>Agaricales</taxon>
        <taxon>Pleurotineae</taxon>
        <taxon>Pleurotaceae</taxon>
        <taxon>Pleurotus</taxon>
    </lineage>
</organism>
<dbReference type="STRING" id="1137138.A0A067NR16"/>